<protein>
    <submittedName>
        <fullName evidence="4">Uncharacterized protein</fullName>
    </submittedName>
</protein>
<sequence length="574" mass="63080">MVLDPFSAASKPFIPPDSLPSRPLQFAATLEEHNGLSTLQKLPKPKLYKDSMPTNFPTPIYSHSRKTSSASITTTSQLSTSLDLLGFDNAFASRAQEVGSDEWMTDIISKCVDDAQGNLSITGLGLTSLSTKISDLRDLVTLPNTSSPKPRLSHGPQSPLRNPRYPTNLSLSPGTNPFSANGRSFTRSSSAPATSSMFNNFNHSYNRTPSGLGAIVQSPNSPTTTEASEDANEQSPFVTPIGRRALLASPSLPTPPYSGLGSPSPGESRKRSFGRSKTGAVHLNQGKAMDIAIFAGQNCLTSLPSALFEVSNLTVLSLRGNKLTALPAAVGELRHLKELNIGTNHLTDLPSTILNLNLDTFTASSNNFPKRQSSDERFSELKRNYDHPVPRLTTICMNKLLSPRPPNDLPPLLDMYEWDFPQKGIPHALIDPETMHDIIPSYSVNDLKRVLQALRSASTKYKNLRRSGGSRSLDTSFDPFPRSHKPLQPDDASLNPYYYPCPSPRHLEIETGGTNDRPSRHIFLHPAEERIEWREICDTKDLPIKWMGCSPGCLDFLDKEVEDTDDEIWSIDSD</sequence>
<dbReference type="GeneID" id="91092232"/>
<dbReference type="SMART" id="SM00369">
    <property type="entry name" value="LRR_TYP"/>
    <property type="match status" value="2"/>
</dbReference>
<feature type="compositionally biased region" description="Polar residues" evidence="3">
    <location>
        <begin position="155"/>
        <end position="192"/>
    </location>
</feature>
<dbReference type="EMBL" id="CP144099">
    <property type="protein sequence ID" value="WWC86683.1"/>
    <property type="molecule type" value="Genomic_DNA"/>
</dbReference>
<dbReference type="InterPro" id="IPR032675">
    <property type="entry name" value="LRR_dom_sf"/>
</dbReference>
<feature type="compositionally biased region" description="Low complexity" evidence="3">
    <location>
        <begin position="248"/>
        <end position="266"/>
    </location>
</feature>
<dbReference type="GO" id="GO:0005737">
    <property type="term" value="C:cytoplasm"/>
    <property type="evidence" value="ECO:0007669"/>
    <property type="project" value="TreeGrafter"/>
</dbReference>
<dbReference type="PANTHER" id="PTHR48051">
    <property type="match status" value="1"/>
</dbReference>
<evidence type="ECO:0000313" key="4">
    <source>
        <dbReference type="EMBL" id="WWC86683.1"/>
    </source>
</evidence>
<feature type="region of interest" description="Disordered" evidence="3">
    <location>
        <begin position="209"/>
        <end position="235"/>
    </location>
</feature>
<evidence type="ECO:0000256" key="1">
    <source>
        <dbReference type="ARBA" id="ARBA00022614"/>
    </source>
</evidence>
<feature type="region of interest" description="Disordered" evidence="3">
    <location>
        <begin position="461"/>
        <end position="489"/>
    </location>
</feature>
<accession>A0AAX4JQD6</accession>
<proteinExistence type="predicted"/>
<dbReference type="InterPro" id="IPR001611">
    <property type="entry name" value="Leu-rich_rpt"/>
</dbReference>
<feature type="region of interest" description="Disordered" evidence="3">
    <location>
        <begin position="140"/>
        <end position="192"/>
    </location>
</feature>
<evidence type="ECO:0000256" key="3">
    <source>
        <dbReference type="SAM" id="MobiDB-lite"/>
    </source>
</evidence>
<keyword evidence="5" id="KW-1185">Reference proteome</keyword>
<organism evidence="4 5">
    <name type="scientific">Kwoniella dendrophila CBS 6074</name>
    <dbReference type="NCBI Taxonomy" id="1295534"/>
    <lineage>
        <taxon>Eukaryota</taxon>
        <taxon>Fungi</taxon>
        <taxon>Dikarya</taxon>
        <taxon>Basidiomycota</taxon>
        <taxon>Agaricomycotina</taxon>
        <taxon>Tremellomycetes</taxon>
        <taxon>Tremellales</taxon>
        <taxon>Cryptococcaceae</taxon>
        <taxon>Kwoniella</taxon>
    </lineage>
</organism>
<dbReference type="AlphaFoldDB" id="A0AAX4JQD6"/>
<reference evidence="4 5" key="1">
    <citation type="submission" date="2024-01" db="EMBL/GenBank/DDBJ databases">
        <title>Comparative genomics of Cryptococcus and Kwoniella reveals pathogenesis evolution and contrasting modes of karyotype evolution via chromosome fusion or intercentromeric recombination.</title>
        <authorList>
            <person name="Coelho M.A."/>
            <person name="David-Palma M."/>
            <person name="Shea T."/>
            <person name="Bowers K."/>
            <person name="McGinley-Smith S."/>
            <person name="Mohammad A.W."/>
            <person name="Gnirke A."/>
            <person name="Yurkov A.M."/>
            <person name="Nowrousian M."/>
            <person name="Sun S."/>
            <person name="Cuomo C.A."/>
            <person name="Heitman J."/>
        </authorList>
    </citation>
    <scope>NUCLEOTIDE SEQUENCE [LARGE SCALE GENOMIC DNA]</scope>
    <source>
        <strain evidence="4 5">CBS 6074</strain>
    </source>
</reference>
<dbReference type="Proteomes" id="UP001355207">
    <property type="component" value="Chromosome 2"/>
</dbReference>
<dbReference type="RefSeq" id="XP_066073446.1">
    <property type="nucleotide sequence ID" value="XM_066217349.1"/>
</dbReference>
<gene>
    <name evidence="4" type="ORF">L201_001560</name>
</gene>
<dbReference type="SMART" id="SM00364">
    <property type="entry name" value="LRR_BAC"/>
    <property type="match status" value="2"/>
</dbReference>
<feature type="region of interest" description="Disordered" evidence="3">
    <location>
        <begin position="248"/>
        <end position="277"/>
    </location>
</feature>
<dbReference type="SUPFAM" id="SSF52058">
    <property type="entry name" value="L domain-like"/>
    <property type="match status" value="1"/>
</dbReference>
<name>A0AAX4JQD6_9TREE</name>
<evidence type="ECO:0000313" key="5">
    <source>
        <dbReference type="Proteomes" id="UP001355207"/>
    </source>
</evidence>
<dbReference type="InterPro" id="IPR050216">
    <property type="entry name" value="LRR_domain-containing"/>
</dbReference>
<keyword evidence="2" id="KW-0677">Repeat</keyword>
<dbReference type="Gene3D" id="3.80.10.10">
    <property type="entry name" value="Ribonuclease Inhibitor"/>
    <property type="match status" value="1"/>
</dbReference>
<keyword evidence="1" id="KW-0433">Leucine-rich repeat</keyword>
<evidence type="ECO:0000256" key="2">
    <source>
        <dbReference type="ARBA" id="ARBA00022737"/>
    </source>
</evidence>
<dbReference type="Pfam" id="PF13855">
    <property type="entry name" value="LRR_8"/>
    <property type="match status" value="1"/>
</dbReference>
<dbReference type="InterPro" id="IPR003591">
    <property type="entry name" value="Leu-rich_rpt_typical-subtyp"/>
</dbReference>
<dbReference type="PANTHER" id="PTHR48051:SF54">
    <property type="entry name" value="LEUCINE-RICH REPEAT-CONTAINING PROTEIN"/>
    <property type="match status" value="1"/>
</dbReference>
<feature type="compositionally biased region" description="Polar residues" evidence="3">
    <location>
        <begin position="217"/>
        <end position="226"/>
    </location>
</feature>